<name>A0A4S4LZG9_9AGAM</name>
<feature type="compositionally biased region" description="Basic residues" evidence="1">
    <location>
        <begin position="115"/>
        <end position="125"/>
    </location>
</feature>
<evidence type="ECO:0000313" key="3">
    <source>
        <dbReference type="Proteomes" id="UP000310158"/>
    </source>
</evidence>
<organism evidence="2 3">
    <name type="scientific">Bondarzewia mesenterica</name>
    <dbReference type="NCBI Taxonomy" id="1095465"/>
    <lineage>
        <taxon>Eukaryota</taxon>
        <taxon>Fungi</taxon>
        <taxon>Dikarya</taxon>
        <taxon>Basidiomycota</taxon>
        <taxon>Agaricomycotina</taxon>
        <taxon>Agaricomycetes</taxon>
        <taxon>Russulales</taxon>
        <taxon>Bondarzewiaceae</taxon>
        <taxon>Bondarzewia</taxon>
    </lineage>
</organism>
<dbReference type="Proteomes" id="UP000310158">
    <property type="component" value="Unassembled WGS sequence"/>
</dbReference>
<gene>
    <name evidence="2" type="ORF">EW146_g3270</name>
</gene>
<feature type="region of interest" description="Disordered" evidence="1">
    <location>
        <begin position="115"/>
        <end position="141"/>
    </location>
</feature>
<keyword evidence="3" id="KW-1185">Reference proteome</keyword>
<dbReference type="AlphaFoldDB" id="A0A4S4LZG9"/>
<evidence type="ECO:0000256" key="1">
    <source>
        <dbReference type="SAM" id="MobiDB-lite"/>
    </source>
</evidence>
<dbReference type="EMBL" id="SGPL01000106">
    <property type="protein sequence ID" value="THH17547.1"/>
    <property type="molecule type" value="Genomic_DNA"/>
</dbReference>
<protein>
    <submittedName>
        <fullName evidence="2">Uncharacterized protein</fullName>
    </submittedName>
</protein>
<proteinExistence type="predicted"/>
<comment type="caution">
    <text evidence="2">The sequence shown here is derived from an EMBL/GenBank/DDBJ whole genome shotgun (WGS) entry which is preliminary data.</text>
</comment>
<sequence length="141" mass="15508">MPCHSRDVGFVFVTRLGPLSSFQTLLTSPRTQPESHTKKTVVSPEPIAKMGRPLTCCGAASSARLLLAFGVLPRVANLARRTLPLRNLLEAPIESPLPSFRAQAPISGFPHTALRRASKSYRPRAQRPNLEAESFISDEYQ</sequence>
<evidence type="ECO:0000313" key="2">
    <source>
        <dbReference type="EMBL" id="THH17547.1"/>
    </source>
</evidence>
<reference evidence="2 3" key="1">
    <citation type="submission" date="2019-02" db="EMBL/GenBank/DDBJ databases">
        <title>Genome sequencing of the rare red list fungi Bondarzewia mesenterica.</title>
        <authorList>
            <person name="Buettner E."/>
            <person name="Kellner H."/>
        </authorList>
    </citation>
    <scope>NUCLEOTIDE SEQUENCE [LARGE SCALE GENOMIC DNA]</scope>
    <source>
        <strain evidence="2 3">DSM 108281</strain>
    </source>
</reference>
<accession>A0A4S4LZG9</accession>